<evidence type="ECO:0000256" key="1">
    <source>
        <dbReference type="SAM" id="SignalP"/>
    </source>
</evidence>
<gene>
    <name evidence="2" type="ORF">EJC49_00505</name>
</gene>
<comment type="caution">
    <text evidence="2">The sequence shown here is derived from an EMBL/GenBank/DDBJ whole genome shotgun (WGS) entry which is preliminary data.</text>
</comment>
<sequence length="131" mass="13528">MKHLPAAAAFTAIIAVSAVAIAAQDNARPDTAPLPERFAYSEPASVSQPSGPTASLNLCGEREQMVQDLDREFREQPLASGLVDQDAVMEIFVSPGGTWTILATGTDGLSCVMAVGEGFDAAPPRITGVGA</sequence>
<keyword evidence="3" id="KW-1185">Reference proteome</keyword>
<dbReference type="OrthoDB" id="9810895at2"/>
<name>A0A3R9YVL8_9HYPH</name>
<feature type="signal peptide" evidence="1">
    <location>
        <begin position="1"/>
        <end position="22"/>
    </location>
</feature>
<dbReference type="Proteomes" id="UP000278398">
    <property type="component" value="Unassembled WGS sequence"/>
</dbReference>
<accession>A0A3R9YVL8</accession>
<reference evidence="2 3" key="1">
    <citation type="submission" date="2018-12" db="EMBL/GenBank/DDBJ databases">
        <title>Mesorhizobium carbonis sp. nov., isolated from coal mine water.</title>
        <authorList>
            <person name="Xin W."/>
            <person name="Xu Z."/>
            <person name="Xiang F."/>
            <person name="Zhang J."/>
            <person name="Xi L."/>
            <person name="Liu J."/>
        </authorList>
    </citation>
    <scope>NUCLEOTIDE SEQUENCE [LARGE SCALE GENOMIC DNA]</scope>
    <source>
        <strain evidence="2 3">B2.3</strain>
    </source>
</reference>
<dbReference type="AlphaFoldDB" id="A0A3R9YVL8"/>
<evidence type="ECO:0000313" key="3">
    <source>
        <dbReference type="Proteomes" id="UP000278398"/>
    </source>
</evidence>
<proteinExistence type="predicted"/>
<dbReference type="RefSeq" id="WP_126697492.1">
    <property type="nucleotide sequence ID" value="NZ_RWKW01000002.1"/>
</dbReference>
<feature type="chain" id="PRO_5018690033" evidence="1">
    <location>
        <begin position="23"/>
        <end position="131"/>
    </location>
</feature>
<dbReference type="EMBL" id="RWKW01000002">
    <property type="protein sequence ID" value="RST88217.1"/>
    <property type="molecule type" value="Genomic_DNA"/>
</dbReference>
<protein>
    <submittedName>
        <fullName evidence="2">Uncharacterized protein</fullName>
    </submittedName>
</protein>
<evidence type="ECO:0000313" key="2">
    <source>
        <dbReference type="EMBL" id="RST88217.1"/>
    </source>
</evidence>
<organism evidence="2 3">
    <name type="scientific">Aquibium carbonis</name>
    <dbReference type="NCBI Taxonomy" id="2495581"/>
    <lineage>
        <taxon>Bacteria</taxon>
        <taxon>Pseudomonadati</taxon>
        <taxon>Pseudomonadota</taxon>
        <taxon>Alphaproteobacteria</taxon>
        <taxon>Hyphomicrobiales</taxon>
        <taxon>Phyllobacteriaceae</taxon>
        <taxon>Aquibium</taxon>
    </lineage>
</organism>
<keyword evidence="1" id="KW-0732">Signal</keyword>